<comment type="caution">
    <text evidence="1">The sequence shown here is derived from an EMBL/GenBank/DDBJ whole genome shotgun (WGS) entry which is preliminary data.</text>
</comment>
<dbReference type="EMBL" id="JBHUJB010000083">
    <property type="protein sequence ID" value="MFD2160565.1"/>
    <property type="molecule type" value="Genomic_DNA"/>
</dbReference>
<reference evidence="2" key="1">
    <citation type="journal article" date="2019" name="Int. J. Syst. Evol. Microbiol.">
        <title>The Global Catalogue of Microorganisms (GCM) 10K type strain sequencing project: providing services to taxonomists for standard genome sequencing and annotation.</title>
        <authorList>
            <consortium name="The Broad Institute Genomics Platform"/>
            <consortium name="The Broad Institute Genome Sequencing Center for Infectious Disease"/>
            <person name="Wu L."/>
            <person name="Ma J."/>
        </authorList>
    </citation>
    <scope>NUCLEOTIDE SEQUENCE [LARGE SCALE GENOMIC DNA]</scope>
    <source>
        <strain evidence="2">CCUG 57942</strain>
    </source>
</reference>
<evidence type="ECO:0008006" key="3">
    <source>
        <dbReference type="Google" id="ProtNLM"/>
    </source>
</evidence>
<gene>
    <name evidence="1" type="ORF">ACFSW8_16795</name>
</gene>
<accession>A0ABW4ZF96</accession>
<protein>
    <recommendedName>
        <fullName evidence="3">Lipoprotein</fullName>
    </recommendedName>
</protein>
<evidence type="ECO:0000313" key="2">
    <source>
        <dbReference type="Proteomes" id="UP001597389"/>
    </source>
</evidence>
<keyword evidence="2" id="KW-1185">Reference proteome</keyword>
<sequence>MFSLPRIFLTLPSLCFLSSCDPAEKSSPAGPSAEKKPTPKNYDPASVILVPYHSHQNILRTYPTHRGNLLHHEFQHTPAKTTQVPATLQSQLKQKTYYLPRQTGFLHSLLPDSDKAAILYLPHDSNYLVYGPPQLIENFESHYYHILKNLPSLPSLSIKICSIPRDETAGKSWSTSDLDRATVLQQHLLSTTNDGFIHLEWDTHNQIEATLTRTNEKGFYELKNFTLKCQIPETQLKIERTSQSILHPTQAQILELSQDNFHHYILVIQVTELDSSGQTKLTPTL</sequence>
<name>A0ABW4ZF96_9BACT</name>
<evidence type="ECO:0000313" key="1">
    <source>
        <dbReference type="EMBL" id="MFD2160565.1"/>
    </source>
</evidence>
<dbReference type="PROSITE" id="PS51257">
    <property type="entry name" value="PROKAR_LIPOPROTEIN"/>
    <property type="match status" value="1"/>
</dbReference>
<dbReference type="Proteomes" id="UP001597389">
    <property type="component" value="Unassembled WGS sequence"/>
</dbReference>
<proteinExistence type="predicted"/>
<organism evidence="1 2">
    <name type="scientific">Rubritalea tangerina</name>
    <dbReference type="NCBI Taxonomy" id="430798"/>
    <lineage>
        <taxon>Bacteria</taxon>
        <taxon>Pseudomonadati</taxon>
        <taxon>Verrucomicrobiota</taxon>
        <taxon>Verrucomicrobiia</taxon>
        <taxon>Verrucomicrobiales</taxon>
        <taxon>Rubritaleaceae</taxon>
        <taxon>Rubritalea</taxon>
    </lineage>
</organism>
<dbReference type="RefSeq" id="WP_377087907.1">
    <property type="nucleotide sequence ID" value="NZ_JBHSJL010000014.1"/>
</dbReference>